<sequence>MKATVDPDRCQGHARCWEIAPEVFGLDEEGHGTVLVGEVPAEHREAARRAADNCPERAITVR</sequence>
<dbReference type="InterPro" id="IPR017896">
    <property type="entry name" value="4Fe4S_Fe-S-bd"/>
</dbReference>
<evidence type="ECO:0000256" key="4">
    <source>
        <dbReference type="ARBA" id="ARBA00022982"/>
    </source>
</evidence>
<evidence type="ECO:0000256" key="1">
    <source>
        <dbReference type="ARBA" id="ARBA00001927"/>
    </source>
</evidence>
<protein>
    <submittedName>
        <fullName evidence="9">Ferredoxin</fullName>
    </submittedName>
</protein>
<dbReference type="SUPFAM" id="SSF54862">
    <property type="entry name" value="4Fe-4S ferredoxins"/>
    <property type="match status" value="1"/>
</dbReference>
<keyword evidence="2" id="KW-0813">Transport</keyword>
<dbReference type="PANTHER" id="PTHR36923">
    <property type="entry name" value="FERREDOXIN"/>
    <property type="match status" value="1"/>
</dbReference>
<feature type="domain" description="4Fe-4S ferredoxin-type" evidence="8">
    <location>
        <begin position="1"/>
        <end position="29"/>
    </location>
</feature>
<evidence type="ECO:0000256" key="5">
    <source>
        <dbReference type="ARBA" id="ARBA00023004"/>
    </source>
</evidence>
<dbReference type="Gene3D" id="3.30.70.20">
    <property type="match status" value="1"/>
</dbReference>
<dbReference type="AlphaFoldDB" id="A0A1H6DE87"/>
<reference evidence="10" key="1">
    <citation type="submission" date="2016-10" db="EMBL/GenBank/DDBJ databases">
        <authorList>
            <person name="Varghese N."/>
            <person name="Submissions S."/>
        </authorList>
    </citation>
    <scope>NUCLEOTIDE SEQUENCE [LARGE SCALE GENOMIC DNA]</scope>
    <source>
        <strain evidence="10">DSM 43163</strain>
    </source>
</reference>
<accession>A0A1H6DE87</accession>
<organism evidence="9 10">
    <name type="scientific">Thermomonospora echinospora</name>
    <dbReference type="NCBI Taxonomy" id="1992"/>
    <lineage>
        <taxon>Bacteria</taxon>
        <taxon>Bacillati</taxon>
        <taxon>Actinomycetota</taxon>
        <taxon>Actinomycetes</taxon>
        <taxon>Streptosporangiales</taxon>
        <taxon>Thermomonosporaceae</taxon>
        <taxon>Thermomonospora</taxon>
    </lineage>
</organism>
<dbReference type="PROSITE" id="PS51379">
    <property type="entry name" value="4FE4S_FER_2"/>
    <property type="match status" value="1"/>
</dbReference>
<dbReference type="EMBL" id="FNVO01000016">
    <property type="protein sequence ID" value="SEG83747.1"/>
    <property type="molecule type" value="Genomic_DNA"/>
</dbReference>
<dbReference type="OrthoDB" id="9803319at2"/>
<dbReference type="InterPro" id="IPR051269">
    <property type="entry name" value="Fe-S_cluster_ET"/>
</dbReference>
<evidence type="ECO:0000256" key="2">
    <source>
        <dbReference type="ARBA" id="ARBA00022448"/>
    </source>
</evidence>
<dbReference type="RefSeq" id="WP_103942001.1">
    <property type="nucleotide sequence ID" value="NZ_FNVO01000016.1"/>
</dbReference>
<dbReference type="GO" id="GO:0051538">
    <property type="term" value="F:3 iron, 4 sulfur cluster binding"/>
    <property type="evidence" value="ECO:0007669"/>
    <property type="project" value="UniProtKB-KW"/>
</dbReference>
<proteinExistence type="predicted"/>
<evidence type="ECO:0000313" key="9">
    <source>
        <dbReference type="EMBL" id="SEG83747.1"/>
    </source>
</evidence>
<gene>
    <name evidence="9" type="ORF">SAMN04489712_11660</name>
</gene>
<dbReference type="Pfam" id="PF13459">
    <property type="entry name" value="Fer4_15"/>
    <property type="match status" value="1"/>
</dbReference>
<dbReference type="GO" id="GO:0046872">
    <property type="term" value="F:metal ion binding"/>
    <property type="evidence" value="ECO:0007669"/>
    <property type="project" value="UniProtKB-KW"/>
</dbReference>
<keyword evidence="5" id="KW-0408">Iron</keyword>
<keyword evidence="10" id="KW-1185">Reference proteome</keyword>
<evidence type="ECO:0000256" key="6">
    <source>
        <dbReference type="ARBA" id="ARBA00023014"/>
    </source>
</evidence>
<keyword evidence="4" id="KW-0249">Electron transport</keyword>
<evidence type="ECO:0000256" key="7">
    <source>
        <dbReference type="ARBA" id="ARBA00023291"/>
    </source>
</evidence>
<keyword evidence="6" id="KW-0411">Iron-sulfur</keyword>
<evidence type="ECO:0000259" key="8">
    <source>
        <dbReference type="PROSITE" id="PS51379"/>
    </source>
</evidence>
<evidence type="ECO:0000256" key="3">
    <source>
        <dbReference type="ARBA" id="ARBA00022723"/>
    </source>
</evidence>
<dbReference type="PANTHER" id="PTHR36923:SF3">
    <property type="entry name" value="FERREDOXIN"/>
    <property type="match status" value="1"/>
</dbReference>
<keyword evidence="3" id="KW-0479">Metal-binding</keyword>
<keyword evidence="7" id="KW-0003">3Fe-4S</keyword>
<name>A0A1H6DE87_9ACTN</name>
<dbReference type="Proteomes" id="UP000236723">
    <property type="component" value="Unassembled WGS sequence"/>
</dbReference>
<evidence type="ECO:0000313" key="10">
    <source>
        <dbReference type="Proteomes" id="UP000236723"/>
    </source>
</evidence>
<comment type="cofactor">
    <cofactor evidence="1">
        <name>[3Fe-4S] cluster</name>
        <dbReference type="ChEBI" id="CHEBI:21137"/>
    </cofactor>
</comment>